<evidence type="ECO:0000313" key="4">
    <source>
        <dbReference type="Proteomes" id="UP000184480"/>
    </source>
</evidence>
<dbReference type="AlphaFoldDB" id="A0A1M4SFD8"/>
<dbReference type="Proteomes" id="UP000184480">
    <property type="component" value="Unassembled WGS sequence"/>
</dbReference>
<gene>
    <name evidence="3" type="ORF">SAMN05444362_10147</name>
</gene>
<dbReference type="EMBL" id="FQUC01000001">
    <property type="protein sequence ID" value="SHE30882.1"/>
    <property type="molecule type" value="Genomic_DNA"/>
</dbReference>
<dbReference type="STRING" id="1346286.SAMN05444362_10147"/>
<protein>
    <submittedName>
        <fullName evidence="3">SusE outer membrane protein</fullName>
    </submittedName>
</protein>
<evidence type="ECO:0000313" key="3">
    <source>
        <dbReference type="EMBL" id="SHE30882.1"/>
    </source>
</evidence>
<feature type="chain" id="PRO_5009907319" evidence="1">
    <location>
        <begin position="22"/>
        <end position="366"/>
    </location>
</feature>
<proteinExistence type="predicted"/>
<sequence>MKKIQYILSLLCVLAFLPACSDDDYNTGDSTPTVSVISNLETTDFSLPEFKEGENPYLFRLNWTKTKFFSESGNPLFVENITYDIEADLTDNNFADPKVIVSTGELYTDIYTETLRTLFNDLAGADNEEAQTISIRVKASGNNTAVYSEPVLLVITPFVAIKEPPYVFIIGDMNGWDPSNTSFILFRNDNDVNNGVYTYTGNFGEGCWLKFCAEEYLGGYDKMYCAGEGGVLDFGDAGAFFIEGYATVTIDIVNMTWKIDPYDASEAKTYSMMGPIGDFCDWNNEPLMDKSEYDGHQWNGTFTFENSTTVKFRGDRDWANNWGAQPSDIPYGHGIFDGPGAAVPAGTYRIYFNDLTGHYTIKKQAE</sequence>
<dbReference type="RefSeq" id="WP_062175175.1">
    <property type="nucleotide sequence ID" value="NZ_BBXL01000001.1"/>
</dbReference>
<keyword evidence="1" id="KW-0732">Signal</keyword>
<feature type="signal peptide" evidence="1">
    <location>
        <begin position="1"/>
        <end position="21"/>
    </location>
</feature>
<organism evidence="3 4">
    <name type="scientific">Dysgonomonas macrotermitis</name>
    <dbReference type="NCBI Taxonomy" id="1346286"/>
    <lineage>
        <taxon>Bacteria</taxon>
        <taxon>Pseudomonadati</taxon>
        <taxon>Bacteroidota</taxon>
        <taxon>Bacteroidia</taxon>
        <taxon>Bacteroidales</taxon>
        <taxon>Dysgonomonadaceae</taxon>
        <taxon>Dysgonomonas</taxon>
    </lineage>
</organism>
<dbReference type="Gene3D" id="2.60.40.3620">
    <property type="match status" value="2"/>
</dbReference>
<keyword evidence="4" id="KW-1185">Reference proteome</keyword>
<feature type="domain" description="SusE outer membrane protein" evidence="2">
    <location>
        <begin position="24"/>
        <end position="138"/>
    </location>
</feature>
<reference evidence="4" key="1">
    <citation type="submission" date="2016-11" db="EMBL/GenBank/DDBJ databases">
        <authorList>
            <person name="Varghese N."/>
            <person name="Submissions S."/>
        </authorList>
    </citation>
    <scope>NUCLEOTIDE SEQUENCE [LARGE SCALE GENOMIC DNA]</scope>
    <source>
        <strain evidence="4">DSM 27370</strain>
    </source>
</reference>
<dbReference type="Pfam" id="PF14292">
    <property type="entry name" value="SusE"/>
    <property type="match status" value="1"/>
</dbReference>
<evidence type="ECO:0000256" key="1">
    <source>
        <dbReference type="SAM" id="SignalP"/>
    </source>
</evidence>
<evidence type="ECO:0000259" key="2">
    <source>
        <dbReference type="Pfam" id="PF14292"/>
    </source>
</evidence>
<dbReference type="OrthoDB" id="975117at2"/>
<accession>A0A1M4SFD8</accession>
<name>A0A1M4SFD8_9BACT</name>
<dbReference type="InterPro" id="IPR025970">
    <property type="entry name" value="SusE"/>
</dbReference>